<dbReference type="STRING" id="523791.Kkor_0074"/>
<keyword evidence="1" id="KW-1133">Transmembrane helix</keyword>
<keyword evidence="3" id="KW-1185">Reference proteome</keyword>
<dbReference type="HOGENOM" id="CLU_1445884_0_0_6"/>
<dbReference type="AlphaFoldDB" id="C7R665"/>
<protein>
    <submittedName>
        <fullName evidence="2">Uncharacterized protein</fullName>
    </submittedName>
</protein>
<proteinExistence type="predicted"/>
<dbReference type="Proteomes" id="UP000001231">
    <property type="component" value="Chromosome"/>
</dbReference>
<accession>C7R665</accession>
<keyword evidence="1" id="KW-0472">Membrane</keyword>
<evidence type="ECO:0000256" key="1">
    <source>
        <dbReference type="SAM" id="Phobius"/>
    </source>
</evidence>
<evidence type="ECO:0000313" key="2">
    <source>
        <dbReference type="EMBL" id="ACV25496.1"/>
    </source>
</evidence>
<dbReference type="KEGG" id="kko:Kkor_0074"/>
<dbReference type="EMBL" id="CP001707">
    <property type="protein sequence ID" value="ACV25496.1"/>
    <property type="molecule type" value="Genomic_DNA"/>
</dbReference>
<gene>
    <name evidence="2" type="ordered locus">Kkor_0074</name>
</gene>
<organism evidence="2 3">
    <name type="scientific">Kangiella koreensis (strain DSM 16069 / JCM 12317 / KCTC 12182 / SW-125)</name>
    <dbReference type="NCBI Taxonomy" id="523791"/>
    <lineage>
        <taxon>Bacteria</taxon>
        <taxon>Pseudomonadati</taxon>
        <taxon>Pseudomonadota</taxon>
        <taxon>Gammaproteobacteria</taxon>
        <taxon>Kangiellales</taxon>
        <taxon>Kangiellaceae</taxon>
        <taxon>Kangiella</taxon>
    </lineage>
</organism>
<sequence length="187" mass="21785">MHPVLDQNFWNSIWSSLLSNLIFTFVIAVLVAQLISYLRKPKLEVAIDIGHRANGEKVFHFMLKNLGKQGLMQNEMQWHLYFEGSFMPKSKEFNGVIFNNDHYWEFIGFNESPILPGSCITLDNIVVNVQEDFPYEWLTDAKFYCAITTRNGTWKPFKKLFSAKPEKVVFNNGHIDINTFRVKSITQ</sequence>
<reference evidence="2 3" key="1">
    <citation type="journal article" date="2009" name="Stand. Genomic Sci.">
        <title>Complete genome sequence of Kangiella koreensis type strain (SW-125).</title>
        <authorList>
            <person name="Han C."/>
            <person name="Sikorski J."/>
            <person name="Lapidus A."/>
            <person name="Nolan M."/>
            <person name="Glavina Del Rio T."/>
            <person name="Tice H."/>
            <person name="Cheng J.F."/>
            <person name="Lucas S."/>
            <person name="Chen F."/>
            <person name="Copeland A."/>
            <person name="Ivanova N."/>
            <person name="Mavromatis K."/>
            <person name="Ovchinnikova G."/>
            <person name="Pati A."/>
            <person name="Bruce D."/>
            <person name="Goodwin L."/>
            <person name="Pitluck S."/>
            <person name="Chen A."/>
            <person name="Palaniappan K."/>
            <person name="Land M."/>
            <person name="Hauser L."/>
            <person name="Chang Y.J."/>
            <person name="Jeffries C.D."/>
            <person name="Chain P."/>
            <person name="Saunders E."/>
            <person name="Brettin T."/>
            <person name="Goker M."/>
            <person name="Tindall B.J."/>
            <person name="Bristow J."/>
            <person name="Eisen J.A."/>
            <person name="Markowitz V."/>
            <person name="Hugenholtz P."/>
            <person name="Kyrpides N.C."/>
            <person name="Klenk H.P."/>
            <person name="Detter J.C."/>
        </authorList>
    </citation>
    <scope>NUCLEOTIDE SEQUENCE [LARGE SCALE GENOMIC DNA]</scope>
    <source>
        <strain evidence="3">DSM 16069 / KCTC 12182 / SW-125</strain>
    </source>
</reference>
<evidence type="ECO:0000313" key="3">
    <source>
        <dbReference type="Proteomes" id="UP000001231"/>
    </source>
</evidence>
<name>C7R665_KANKD</name>
<keyword evidence="1" id="KW-0812">Transmembrane</keyword>
<dbReference type="RefSeq" id="WP_012800011.1">
    <property type="nucleotide sequence ID" value="NC_013166.1"/>
</dbReference>
<feature type="transmembrane region" description="Helical" evidence="1">
    <location>
        <begin position="12"/>
        <end position="35"/>
    </location>
</feature>
<dbReference type="InParanoid" id="C7R665"/>